<evidence type="ECO:0000256" key="7">
    <source>
        <dbReference type="ARBA" id="ARBA00022967"/>
    </source>
</evidence>
<reference evidence="19 20" key="1">
    <citation type="submission" date="2016-11" db="EMBL/GenBank/DDBJ databases">
        <title>The macronuclear genome of Stentor coeruleus: a giant cell with tiny introns.</title>
        <authorList>
            <person name="Slabodnick M."/>
            <person name="Ruby J.G."/>
            <person name="Reiff S.B."/>
            <person name="Swart E.C."/>
            <person name="Gosai S."/>
            <person name="Prabakaran S."/>
            <person name="Witkowska E."/>
            <person name="Larue G.E."/>
            <person name="Fisher S."/>
            <person name="Freeman R.M."/>
            <person name="Gunawardena J."/>
            <person name="Chu W."/>
            <person name="Stover N.A."/>
            <person name="Gregory B.D."/>
            <person name="Nowacki M."/>
            <person name="Derisi J."/>
            <person name="Roy S.W."/>
            <person name="Marshall W.F."/>
            <person name="Sood P."/>
        </authorList>
    </citation>
    <scope>NUCLEOTIDE SEQUENCE [LARGE SCALE GENOMIC DNA]</scope>
    <source>
        <strain evidence="19">WM001</strain>
    </source>
</reference>
<comment type="caution">
    <text evidence="19">The sequence shown here is derived from an EMBL/GenBank/DDBJ whole genome shotgun (WGS) entry which is preliminary data.</text>
</comment>
<dbReference type="Gene3D" id="3.40.50.1000">
    <property type="entry name" value="HAD superfamily/HAD-like"/>
    <property type="match status" value="1"/>
</dbReference>
<dbReference type="Gene3D" id="3.40.1110.10">
    <property type="entry name" value="Calcium-transporting ATPase, cytoplasmic domain N"/>
    <property type="match status" value="1"/>
</dbReference>
<dbReference type="OrthoDB" id="3352408at2759"/>
<feature type="transmembrane region" description="Helical" evidence="15">
    <location>
        <begin position="351"/>
        <end position="380"/>
    </location>
</feature>
<dbReference type="InterPro" id="IPR001757">
    <property type="entry name" value="P_typ_ATPase"/>
</dbReference>
<evidence type="ECO:0000256" key="13">
    <source>
        <dbReference type="ARBA" id="ARBA00049499"/>
    </source>
</evidence>
<dbReference type="PANTHER" id="PTHR24093">
    <property type="entry name" value="CATION TRANSPORTING ATPASE"/>
    <property type="match status" value="1"/>
</dbReference>
<keyword evidence="4" id="KW-0547">Nucleotide-binding</keyword>
<feature type="transmembrane region" description="Helical" evidence="15">
    <location>
        <begin position="132"/>
        <end position="150"/>
    </location>
</feature>
<evidence type="ECO:0000256" key="9">
    <source>
        <dbReference type="ARBA" id="ARBA00023053"/>
    </source>
</evidence>
<dbReference type="GO" id="GO:0005388">
    <property type="term" value="F:P-type calcium transporter activity"/>
    <property type="evidence" value="ECO:0007669"/>
    <property type="project" value="TreeGrafter"/>
</dbReference>
<dbReference type="PRINTS" id="PR00119">
    <property type="entry name" value="CATATPASE"/>
</dbReference>
<keyword evidence="8 15" id="KW-1133">Transmembrane helix</keyword>
<dbReference type="GO" id="GO:0016887">
    <property type="term" value="F:ATP hydrolysis activity"/>
    <property type="evidence" value="ECO:0007669"/>
    <property type="project" value="InterPro"/>
</dbReference>
<feature type="transmembrane region" description="Helical" evidence="15">
    <location>
        <begin position="1049"/>
        <end position="1070"/>
    </location>
</feature>
<evidence type="ECO:0000256" key="3">
    <source>
        <dbReference type="ARBA" id="ARBA00022723"/>
    </source>
</evidence>
<comment type="catalytic activity">
    <reaction evidence="13">
        <text>Na(+)(in) + ATP + H2O = Na(+)(out) + ADP + phosphate + H(+)</text>
        <dbReference type="Rhea" id="RHEA:14633"/>
        <dbReference type="ChEBI" id="CHEBI:15377"/>
        <dbReference type="ChEBI" id="CHEBI:15378"/>
        <dbReference type="ChEBI" id="CHEBI:29101"/>
        <dbReference type="ChEBI" id="CHEBI:30616"/>
        <dbReference type="ChEBI" id="CHEBI:43474"/>
        <dbReference type="ChEBI" id="CHEBI:456216"/>
        <dbReference type="EC" id="7.2.2.3"/>
    </reaction>
    <physiologicalReaction direction="left-to-right" evidence="13">
        <dbReference type="Rhea" id="RHEA:14634"/>
    </physiologicalReaction>
</comment>
<evidence type="ECO:0000256" key="1">
    <source>
        <dbReference type="ARBA" id="ARBA00004127"/>
    </source>
</evidence>
<gene>
    <name evidence="19" type="ORF">SteCoe_21289</name>
</gene>
<dbReference type="PRINTS" id="PR00121">
    <property type="entry name" value="NAKATPASE"/>
</dbReference>
<dbReference type="InterPro" id="IPR006068">
    <property type="entry name" value="ATPase_P-typ_cation-transptr_C"/>
</dbReference>
<sequence length="1111" mass="124368">MDKNDASRTLVSATTRRNFGNTVESLIDLVETYLKRDFSEDIDKLRKEGIECYQENLKTNFDKGLSSSDEFESRIEFYGSNKKPEPELDSFCKLCLEPLSDKINIVLLILGVASLIIGAAGEHPEYGWVEGFAILLVVFIIVMVSSTMNYSKQNKFRELQQIHKNRAGISILRDGEKNFLHPEEVLVGDIVMLATGDIIPCDGIVLQSHSLLVNEAALTGENDLMHKEDLKHCNKIRRQMLKVAKENDMTPNKHDIPSPIVISGTSVAQGTAKIVSIAVGPNSKEGRISELAEQEVGNTPLEEKLDDVADKISLIGLGAGLFALVGLYLRFFIRLGMEEYEWEGKSSITELIGYFLLAFTVIAVAIPEGLPLAVTICLAYSVKKMQKDNNLVKKLPACETMGGVDMICSDKTGTLTQNMMVLKRFGCFFGRNDIKALDEEKLHKLFARSHDFFNLLKEGVSLCTEARVEAKENPADNGAIVEKDVGSQTELAVIKMLRKIPDKNDDYLNIRKNFEESILKINPFSSERKKSSIIVERPDGTKRVYVIGAPDFIIKHCSHGIDLEMNIHSVGEEEQLNFIGIQEDMAKFGLRTLSIAFRDLESDEPIDEVNQKGHPVLESKDLVVIGVFGIYDPPRPGVDIAIAKCNRAGIRVRMVTGDNAKTAEAIAHEINITSDFSRVMEGPKFNDLVGGVMCSECTTEKVCECPRQGKDAREDVVKNFEVFKEIIESIDVLARSAPEDKYTMVTGLKQMGHVVAVTGDGTNDAPALRKANVGFAMGIAGTEYARQAADIILVDDNFGSIVKAADIILVDDNFGSIVKAAVWGRGIYDNIQKFIQFQLTVNVVAVICAIVGAITIQQSALTAVQMLWVNMIMDSMASLALATEEPTEEVLDRKPNDPNEFIATPLMFKHIFGQAICMIALIFAFMYDGENIFREFEDNDKICRNPDNHDFVCSGRLYKIDSGDDYKEFLYDLGPSRHFTYIFNIFVWFQIFNEFNARRIRDEINFLQGITKSAMFISVFFITAAVQILIVEVGSWAFFVSKYGMTVEQWFTCIAWGLVPIPFRFFLLLIPGFGKKKIKALKVYNSFDKQYSWWKCKEKVFIKLQVLISRS</sequence>
<dbReference type="Pfam" id="PF00689">
    <property type="entry name" value="Cation_ATPase_C"/>
    <property type="match status" value="1"/>
</dbReference>
<dbReference type="InterPro" id="IPR008250">
    <property type="entry name" value="ATPase_P-typ_transduc_dom_A_sf"/>
</dbReference>
<feature type="transmembrane region" description="Helical" evidence="15">
    <location>
        <begin position="902"/>
        <end position="927"/>
    </location>
</feature>
<evidence type="ECO:0000259" key="18">
    <source>
        <dbReference type="Pfam" id="PF00690"/>
    </source>
</evidence>
<dbReference type="Pfam" id="PF00690">
    <property type="entry name" value="Cation_ATPase_N"/>
    <property type="match status" value="1"/>
</dbReference>
<dbReference type="InterPro" id="IPR044492">
    <property type="entry name" value="P_typ_ATPase_HD_dom"/>
</dbReference>
<feature type="domain" description="Cation-transporting P-type ATPase N-terminal" evidence="18">
    <location>
        <begin position="49"/>
        <end position="114"/>
    </location>
</feature>
<keyword evidence="9" id="KW-0915">Sodium</keyword>
<dbReference type="EMBL" id="MPUH01000502">
    <property type="protein sequence ID" value="OMJ78807.1"/>
    <property type="molecule type" value="Genomic_DNA"/>
</dbReference>
<accession>A0A1R2BQ01</accession>
<evidence type="ECO:0000313" key="19">
    <source>
        <dbReference type="EMBL" id="OMJ78807.1"/>
    </source>
</evidence>
<dbReference type="GO" id="GO:0012505">
    <property type="term" value="C:endomembrane system"/>
    <property type="evidence" value="ECO:0007669"/>
    <property type="project" value="UniProtKB-SubCell"/>
</dbReference>
<dbReference type="Proteomes" id="UP000187209">
    <property type="component" value="Unassembled WGS sequence"/>
</dbReference>
<dbReference type="GO" id="GO:0008554">
    <property type="term" value="F:P-type sodium transporter activity"/>
    <property type="evidence" value="ECO:0007669"/>
    <property type="project" value="UniProtKB-EC"/>
</dbReference>
<keyword evidence="11" id="KW-0739">Sodium transport</keyword>
<keyword evidence="10 15" id="KW-0472">Membrane</keyword>
<feature type="transmembrane region" description="Helical" evidence="15">
    <location>
        <begin position="312"/>
        <end position="331"/>
    </location>
</feature>
<evidence type="ECO:0000256" key="4">
    <source>
        <dbReference type="ARBA" id="ARBA00022741"/>
    </source>
</evidence>
<dbReference type="PROSITE" id="PS00154">
    <property type="entry name" value="ATPASE_E1_E2"/>
    <property type="match status" value="1"/>
</dbReference>
<name>A0A1R2BQ01_9CILI</name>
<feature type="transmembrane region" description="Helical" evidence="15">
    <location>
        <begin position="1016"/>
        <end position="1037"/>
    </location>
</feature>
<proteinExistence type="predicted"/>
<evidence type="ECO:0000256" key="5">
    <source>
        <dbReference type="ARBA" id="ARBA00022840"/>
    </source>
</evidence>
<keyword evidence="2 15" id="KW-0812">Transmembrane</keyword>
<dbReference type="SUPFAM" id="SSF56784">
    <property type="entry name" value="HAD-like"/>
    <property type="match status" value="1"/>
</dbReference>
<dbReference type="Pfam" id="PF13246">
    <property type="entry name" value="Cation_ATPase"/>
    <property type="match status" value="1"/>
</dbReference>
<dbReference type="SUPFAM" id="SSF81660">
    <property type="entry name" value="Metal cation-transporting ATPase, ATP-binding domain N"/>
    <property type="match status" value="1"/>
</dbReference>
<dbReference type="InterPro" id="IPR059000">
    <property type="entry name" value="ATPase_P-type_domA"/>
</dbReference>
<dbReference type="InterPro" id="IPR004014">
    <property type="entry name" value="ATPase_P-typ_cation-transptr_N"/>
</dbReference>
<dbReference type="InterPro" id="IPR023299">
    <property type="entry name" value="ATPase_P-typ_cyto_dom_N"/>
</dbReference>
<dbReference type="GO" id="GO:0046872">
    <property type="term" value="F:metal ion binding"/>
    <property type="evidence" value="ECO:0007669"/>
    <property type="project" value="UniProtKB-KW"/>
</dbReference>
<dbReference type="SFLD" id="SFLDG00002">
    <property type="entry name" value="C1.7:_P-type_atpase_like"/>
    <property type="match status" value="1"/>
</dbReference>
<comment type="subcellular location">
    <subcellularLocation>
        <location evidence="1">Endomembrane system</location>
        <topology evidence="1">Multi-pass membrane protein</topology>
    </subcellularLocation>
</comment>
<dbReference type="InterPro" id="IPR023298">
    <property type="entry name" value="ATPase_P-typ_TM_dom_sf"/>
</dbReference>
<dbReference type="FunFam" id="3.40.50.1000:FF:000001">
    <property type="entry name" value="Phospholipid-transporting ATPase IC"/>
    <property type="match status" value="1"/>
</dbReference>
<dbReference type="InterPro" id="IPR036412">
    <property type="entry name" value="HAD-like_sf"/>
</dbReference>
<evidence type="ECO:0000256" key="8">
    <source>
        <dbReference type="ARBA" id="ARBA00022989"/>
    </source>
</evidence>
<dbReference type="Gene3D" id="2.70.150.10">
    <property type="entry name" value="Calcium-transporting ATPase, cytoplasmic transduction domain A"/>
    <property type="match status" value="1"/>
</dbReference>
<dbReference type="PANTHER" id="PTHR24093:SF369">
    <property type="entry name" value="CALCIUM-TRANSPORTING ATPASE"/>
    <property type="match status" value="1"/>
</dbReference>
<keyword evidence="20" id="KW-1185">Reference proteome</keyword>
<protein>
    <recommendedName>
        <fullName evidence="14">P-type sodium-transporting ATPase4</fullName>
        <ecNumber evidence="12">7.2.2.3</ecNumber>
    </recommendedName>
</protein>
<dbReference type="GO" id="GO:0005886">
    <property type="term" value="C:plasma membrane"/>
    <property type="evidence" value="ECO:0007669"/>
    <property type="project" value="TreeGrafter"/>
</dbReference>
<evidence type="ECO:0000256" key="10">
    <source>
        <dbReference type="ARBA" id="ARBA00023136"/>
    </source>
</evidence>
<dbReference type="AlphaFoldDB" id="A0A1R2BQ01"/>
<feature type="domain" description="Cation-transporting P-type ATPase C-terminal" evidence="17">
    <location>
        <begin position="859"/>
        <end position="1063"/>
    </location>
</feature>
<dbReference type="Pfam" id="PF00122">
    <property type="entry name" value="E1-E2_ATPase"/>
    <property type="match status" value="1"/>
</dbReference>
<feature type="domain" description="P-type ATPase A" evidence="16">
    <location>
        <begin position="171"/>
        <end position="293"/>
    </location>
</feature>
<dbReference type="SFLD" id="SFLDS00003">
    <property type="entry name" value="Haloacid_Dehalogenase"/>
    <property type="match status" value="1"/>
</dbReference>
<evidence type="ECO:0000256" key="11">
    <source>
        <dbReference type="ARBA" id="ARBA00023201"/>
    </source>
</evidence>
<dbReference type="SFLD" id="SFLDF00027">
    <property type="entry name" value="p-type_atpase"/>
    <property type="match status" value="1"/>
</dbReference>
<dbReference type="InterPro" id="IPR018303">
    <property type="entry name" value="ATPase_P-typ_P_site"/>
</dbReference>
<evidence type="ECO:0000256" key="2">
    <source>
        <dbReference type="ARBA" id="ARBA00022692"/>
    </source>
</evidence>
<keyword evidence="7" id="KW-1278">Translocase</keyword>
<keyword evidence="11" id="KW-0406">Ion transport</keyword>
<dbReference type="SUPFAM" id="SSF81665">
    <property type="entry name" value="Calcium ATPase, transmembrane domain M"/>
    <property type="match status" value="1"/>
</dbReference>
<feature type="transmembrane region" description="Helical" evidence="15">
    <location>
        <begin position="103"/>
        <end position="120"/>
    </location>
</feature>
<evidence type="ECO:0000256" key="14">
    <source>
        <dbReference type="ARBA" id="ARBA00067200"/>
    </source>
</evidence>
<organism evidence="19 20">
    <name type="scientific">Stentor coeruleus</name>
    <dbReference type="NCBI Taxonomy" id="5963"/>
    <lineage>
        <taxon>Eukaryota</taxon>
        <taxon>Sar</taxon>
        <taxon>Alveolata</taxon>
        <taxon>Ciliophora</taxon>
        <taxon>Postciliodesmatophora</taxon>
        <taxon>Heterotrichea</taxon>
        <taxon>Heterotrichida</taxon>
        <taxon>Stentoridae</taxon>
        <taxon>Stentor</taxon>
    </lineage>
</organism>
<keyword evidence="3" id="KW-0479">Metal-binding</keyword>
<evidence type="ECO:0000256" key="15">
    <source>
        <dbReference type="SAM" id="Phobius"/>
    </source>
</evidence>
<feature type="transmembrane region" description="Helical" evidence="15">
    <location>
        <begin position="834"/>
        <end position="856"/>
    </location>
</feature>
<keyword evidence="11" id="KW-0813">Transport</keyword>
<evidence type="ECO:0000259" key="16">
    <source>
        <dbReference type="Pfam" id="PF00122"/>
    </source>
</evidence>
<evidence type="ECO:0000259" key="17">
    <source>
        <dbReference type="Pfam" id="PF00689"/>
    </source>
</evidence>
<dbReference type="GO" id="GO:0005524">
    <property type="term" value="F:ATP binding"/>
    <property type="evidence" value="ECO:0007669"/>
    <property type="project" value="UniProtKB-KW"/>
</dbReference>
<evidence type="ECO:0000256" key="6">
    <source>
        <dbReference type="ARBA" id="ARBA00022842"/>
    </source>
</evidence>
<dbReference type="InterPro" id="IPR023214">
    <property type="entry name" value="HAD_sf"/>
</dbReference>
<evidence type="ECO:0000256" key="12">
    <source>
        <dbReference type="ARBA" id="ARBA00035029"/>
    </source>
</evidence>
<evidence type="ECO:0000313" key="20">
    <source>
        <dbReference type="Proteomes" id="UP000187209"/>
    </source>
</evidence>
<dbReference type="EC" id="7.2.2.3" evidence="12"/>
<dbReference type="NCBIfam" id="TIGR01494">
    <property type="entry name" value="ATPase_P-type"/>
    <property type="match status" value="2"/>
</dbReference>
<keyword evidence="5" id="KW-0067">ATP-binding</keyword>
<dbReference type="SUPFAM" id="SSF81653">
    <property type="entry name" value="Calcium ATPase, transduction domain A"/>
    <property type="match status" value="1"/>
</dbReference>
<dbReference type="Gene3D" id="1.20.1110.10">
    <property type="entry name" value="Calcium-transporting ATPase, transmembrane domain"/>
    <property type="match status" value="2"/>
</dbReference>
<keyword evidence="6" id="KW-0460">Magnesium</keyword>